<accession>A0A8H5G3S3</accession>
<reference evidence="1 2" key="1">
    <citation type="journal article" date="2020" name="ISME J.">
        <title>Uncovering the hidden diversity of litter-decomposition mechanisms in mushroom-forming fungi.</title>
        <authorList>
            <person name="Floudas D."/>
            <person name="Bentzer J."/>
            <person name="Ahren D."/>
            <person name="Johansson T."/>
            <person name="Persson P."/>
            <person name="Tunlid A."/>
        </authorList>
    </citation>
    <scope>NUCLEOTIDE SEQUENCE [LARGE SCALE GENOMIC DNA]</scope>
    <source>
        <strain evidence="1 2">CBS 146.42</strain>
    </source>
</reference>
<dbReference type="EMBL" id="JAACJO010000005">
    <property type="protein sequence ID" value="KAF5357793.1"/>
    <property type="molecule type" value="Genomic_DNA"/>
</dbReference>
<name>A0A8H5G3S3_9AGAR</name>
<dbReference type="PANTHER" id="PTHR10957">
    <property type="entry name" value="RAP1 GTPASE-GDP DISSOCIATION STIMULATOR 1"/>
    <property type="match status" value="1"/>
</dbReference>
<dbReference type="InterPro" id="IPR016024">
    <property type="entry name" value="ARM-type_fold"/>
</dbReference>
<dbReference type="OrthoDB" id="26149at2759"/>
<dbReference type="InterPro" id="IPR011989">
    <property type="entry name" value="ARM-like"/>
</dbReference>
<evidence type="ECO:0000313" key="1">
    <source>
        <dbReference type="EMBL" id="KAF5357793.1"/>
    </source>
</evidence>
<dbReference type="GO" id="GO:0005085">
    <property type="term" value="F:guanyl-nucleotide exchange factor activity"/>
    <property type="evidence" value="ECO:0007669"/>
    <property type="project" value="InterPro"/>
</dbReference>
<comment type="caution">
    <text evidence="1">The sequence shown here is derived from an EMBL/GenBank/DDBJ whole genome shotgun (WGS) entry which is preliminary data.</text>
</comment>
<protein>
    <submittedName>
        <fullName evidence="1">Uncharacterized protein</fullName>
    </submittedName>
</protein>
<sequence length="768" mass="84545">MTDVSTLERTIHDLSSKTAQQDDEHLWRQVQATSEALANALRSREGPVDNHTLLGQTALPQSIKLLLTTALRDTPIPTDVKATAVLEIIRVAANFCIDDNENRSHLLEAGVIQIVLLLLEAYNEKILRYDSQTQLTLFELRLIRTTLGALLNASLDYDEVKNRLNSLEAGQTTLRLVAQIYTPGSWTRIAKGSPQTVEEEWSLRSTISSWGWRLVSELRNVKDEAVQMFSVDDLPLLIPPLMAFIPPFESPANYFFVGSPTFTTLVKSDSDVLEDACTLIESLSLDVEDIRITLARGYFFPSEHSGVPCLSTILDFVELGDYPPTWTDSGVFDDSERERKEKSFGMCKAALVKAVVEVAGEEKNSEVLWDDSNSGQPGGRFISRMVGWIKSYVAQASDKTVHRPRDDLIIAASLSLGNLSRRSSSATALLVSPYSLAPVLASPLFLSPDTDLKVKHAVLGFLKNLAQSASLSPVISKALGDSGVVRQLRESGIWDERSDRMADVVQLNAIGVVKHLCSVDVEHTFALTIPTFSSSASSGLEQILALVKRTDSIPVKSEGTRVLVNVIRSLWAVEPSNQPLSQERQRNREIATQLVLTQDSADALATLLACSGRYPVLINESILALTLLSMHSDGGQLVLKALSKPMTPEVVQSPMESFATSPTSDVSSPAIIPPTSARPKLHVPRHALDMLVFVLRNVDNPANYPQEVRVNVCSLLLQLTKHTPEDDITRIKEAMRSTLEKLMNRLQLATGKDEMLRNSIQKVLSAWA</sequence>
<dbReference type="Gene3D" id="1.25.10.10">
    <property type="entry name" value="Leucine-rich Repeat Variant"/>
    <property type="match status" value="1"/>
</dbReference>
<proteinExistence type="predicted"/>
<dbReference type="InterPro" id="IPR040144">
    <property type="entry name" value="RAP1GDS1"/>
</dbReference>
<dbReference type="SUPFAM" id="SSF48371">
    <property type="entry name" value="ARM repeat"/>
    <property type="match status" value="1"/>
</dbReference>
<gene>
    <name evidence="1" type="ORF">D9756_001613</name>
</gene>
<dbReference type="AlphaFoldDB" id="A0A8H5G3S3"/>
<dbReference type="Proteomes" id="UP000559027">
    <property type="component" value="Unassembled WGS sequence"/>
</dbReference>
<evidence type="ECO:0000313" key="2">
    <source>
        <dbReference type="Proteomes" id="UP000559027"/>
    </source>
</evidence>
<organism evidence="1 2">
    <name type="scientific">Leucocoprinus leucothites</name>
    <dbReference type="NCBI Taxonomy" id="201217"/>
    <lineage>
        <taxon>Eukaryota</taxon>
        <taxon>Fungi</taxon>
        <taxon>Dikarya</taxon>
        <taxon>Basidiomycota</taxon>
        <taxon>Agaricomycotina</taxon>
        <taxon>Agaricomycetes</taxon>
        <taxon>Agaricomycetidae</taxon>
        <taxon>Agaricales</taxon>
        <taxon>Agaricineae</taxon>
        <taxon>Agaricaceae</taxon>
        <taxon>Leucocoprinus</taxon>
    </lineage>
</organism>
<keyword evidence="2" id="KW-1185">Reference proteome</keyword>